<evidence type="ECO:0000256" key="2">
    <source>
        <dbReference type="SAM" id="Phobius"/>
    </source>
</evidence>
<accession>A0AAJ0BUI8</accession>
<evidence type="ECO:0000313" key="3">
    <source>
        <dbReference type="EMBL" id="KAK1764750.1"/>
    </source>
</evidence>
<keyword evidence="4" id="KW-1185">Reference proteome</keyword>
<feature type="transmembrane region" description="Helical" evidence="2">
    <location>
        <begin position="75"/>
        <end position="97"/>
    </location>
</feature>
<feature type="region of interest" description="Disordered" evidence="1">
    <location>
        <begin position="209"/>
        <end position="280"/>
    </location>
</feature>
<keyword evidence="2" id="KW-0472">Membrane</keyword>
<feature type="compositionally biased region" description="Polar residues" evidence="1">
    <location>
        <begin position="217"/>
        <end position="229"/>
    </location>
</feature>
<dbReference type="Proteomes" id="UP001244011">
    <property type="component" value="Unassembled WGS sequence"/>
</dbReference>
<evidence type="ECO:0000256" key="1">
    <source>
        <dbReference type="SAM" id="MobiDB-lite"/>
    </source>
</evidence>
<protein>
    <recommendedName>
        <fullName evidence="5">MARVEL domain-containing protein</fullName>
    </recommendedName>
</protein>
<keyword evidence="2" id="KW-0812">Transmembrane</keyword>
<evidence type="ECO:0000313" key="4">
    <source>
        <dbReference type="Proteomes" id="UP001244011"/>
    </source>
</evidence>
<reference evidence="3" key="1">
    <citation type="submission" date="2023-06" db="EMBL/GenBank/DDBJ databases">
        <title>Genome-scale phylogeny and comparative genomics of the fungal order Sordariales.</title>
        <authorList>
            <consortium name="Lawrence Berkeley National Laboratory"/>
            <person name="Hensen N."/>
            <person name="Bonometti L."/>
            <person name="Westerberg I."/>
            <person name="Brannstrom I.O."/>
            <person name="Guillou S."/>
            <person name="Cros-Aarteil S."/>
            <person name="Calhoun S."/>
            <person name="Haridas S."/>
            <person name="Kuo A."/>
            <person name="Mondo S."/>
            <person name="Pangilinan J."/>
            <person name="Riley R."/>
            <person name="Labutti K."/>
            <person name="Andreopoulos B."/>
            <person name="Lipzen A."/>
            <person name="Chen C."/>
            <person name="Yanf M."/>
            <person name="Daum C."/>
            <person name="Ng V."/>
            <person name="Clum A."/>
            <person name="Steindorff A."/>
            <person name="Ohm R."/>
            <person name="Martin F."/>
            <person name="Silar P."/>
            <person name="Natvig D."/>
            <person name="Lalanne C."/>
            <person name="Gautier V."/>
            <person name="Ament-Velasquez S.L."/>
            <person name="Kruys A."/>
            <person name="Hutchinson M.I."/>
            <person name="Powell A.J."/>
            <person name="Barry K."/>
            <person name="Miller A.N."/>
            <person name="Grigoriev I.V."/>
            <person name="Debuchy R."/>
            <person name="Gladieux P."/>
            <person name="Thoren M.H."/>
            <person name="Johannesson H."/>
        </authorList>
    </citation>
    <scope>NUCLEOTIDE SEQUENCE</scope>
    <source>
        <strain evidence="3">8032-3</strain>
    </source>
</reference>
<proteinExistence type="predicted"/>
<feature type="transmembrane region" description="Helical" evidence="2">
    <location>
        <begin position="49"/>
        <end position="69"/>
    </location>
</feature>
<evidence type="ECO:0008006" key="5">
    <source>
        <dbReference type="Google" id="ProtNLM"/>
    </source>
</evidence>
<name>A0AAJ0BUI8_9PEZI</name>
<sequence>MTYKDHGYYGYAYIGARLAKVVTLVPIIGLVGNFLSLIAKSKHSPPSELVATIAVTCAALLWTIISMTAYDDTHIPYLATFAVDMLFLVPFLVVAILLGQPLSVTTCSDLPNEQGSVVLPLAASAGQPVSYVVFSGAGRTVCYELMAVWGLVLALCVLFATSSIAAGFLYLGKRRAAGPRMGIGNGGRGFMVGGAAPGGYQMNESQIEMAPPKPFSRSPSLGPQNSAPGSPTGGFGGESFDGPPHQRSVGGYDSPGAPGSPTGSFGGPLSPPPAHHRNLH</sequence>
<dbReference type="EMBL" id="MU839018">
    <property type="protein sequence ID" value="KAK1764750.1"/>
    <property type="molecule type" value="Genomic_DNA"/>
</dbReference>
<feature type="transmembrane region" description="Helical" evidence="2">
    <location>
        <begin position="12"/>
        <end position="37"/>
    </location>
</feature>
<dbReference type="RefSeq" id="XP_060280963.1">
    <property type="nucleotide sequence ID" value="XM_060422459.1"/>
</dbReference>
<organism evidence="3 4">
    <name type="scientific">Phialemonium atrogriseum</name>
    <dbReference type="NCBI Taxonomy" id="1093897"/>
    <lineage>
        <taxon>Eukaryota</taxon>
        <taxon>Fungi</taxon>
        <taxon>Dikarya</taxon>
        <taxon>Ascomycota</taxon>
        <taxon>Pezizomycotina</taxon>
        <taxon>Sordariomycetes</taxon>
        <taxon>Sordariomycetidae</taxon>
        <taxon>Cephalothecales</taxon>
        <taxon>Cephalothecaceae</taxon>
        <taxon>Phialemonium</taxon>
    </lineage>
</organism>
<comment type="caution">
    <text evidence="3">The sequence shown here is derived from an EMBL/GenBank/DDBJ whole genome shotgun (WGS) entry which is preliminary data.</text>
</comment>
<keyword evidence="2" id="KW-1133">Transmembrane helix</keyword>
<feature type="transmembrane region" description="Helical" evidence="2">
    <location>
        <begin position="146"/>
        <end position="171"/>
    </location>
</feature>
<dbReference type="GeneID" id="85305646"/>
<gene>
    <name evidence="3" type="ORF">QBC33DRAFT_182491</name>
</gene>
<dbReference type="AlphaFoldDB" id="A0AAJ0BUI8"/>